<evidence type="ECO:0000256" key="1">
    <source>
        <dbReference type="SAM" id="Phobius"/>
    </source>
</evidence>
<evidence type="ECO:0000313" key="2">
    <source>
        <dbReference type="EMBL" id="GMT12443.1"/>
    </source>
</evidence>
<organism evidence="2 3">
    <name type="scientific">Pristionchus fissidentatus</name>
    <dbReference type="NCBI Taxonomy" id="1538716"/>
    <lineage>
        <taxon>Eukaryota</taxon>
        <taxon>Metazoa</taxon>
        <taxon>Ecdysozoa</taxon>
        <taxon>Nematoda</taxon>
        <taxon>Chromadorea</taxon>
        <taxon>Rhabditida</taxon>
        <taxon>Rhabditina</taxon>
        <taxon>Diplogasteromorpha</taxon>
        <taxon>Diplogasteroidea</taxon>
        <taxon>Neodiplogasteridae</taxon>
        <taxon>Pristionchus</taxon>
    </lineage>
</organism>
<evidence type="ECO:0000313" key="3">
    <source>
        <dbReference type="Proteomes" id="UP001432322"/>
    </source>
</evidence>
<dbReference type="AlphaFoldDB" id="A0AAV5V202"/>
<keyword evidence="1" id="KW-0812">Transmembrane</keyword>
<gene>
    <name evidence="2" type="ORF">PFISCL1PPCAC_3740</name>
</gene>
<reference evidence="2" key="1">
    <citation type="submission" date="2023-10" db="EMBL/GenBank/DDBJ databases">
        <title>Genome assembly of Pristionchus species.</title>
        <authorList>
            <person name="Yoshida K."/>
            <person name="Sommer R.J."/>
        </authorList>
    </citation>
    <scope>NUCLEOTIDE SEQUENCE</scope>
    <source>
        <strain evidence="2">RS5133</strain>
    </source>
</reference>
<keyword evidence="1" id="KW-0472">Membrane</keyword>
<proteinExistence type="predicted"/>
<dbReference type="EMBL" id="BTSY01000001">
    <property type="protein sequence ID" value="GMT12443.1"/>
    <property type="molecule type" value="Genomic_DNA"/>
</dbReference>
<protein>
    <submittedName>
        <fullName evidence="2">Uncharacterized protein</fullName>
    </submittedName>
</protein>
<name>A0AAV5V202_9BILA</name>
<comment type="caution">
    <text evidence="2">The sequence shown here is derived from an EMBL/GenBank/DDBJ whole genome shotgun (WGS) entry which is preliminary data.</text>
</comment>
<sequence>MGSPLQIDGIENVVDEAPPPRFFSFLLELLVATTAILIFGLLVSTVSMPGKPSTRFATHSTPATIAETTVTTTPKSVPESISIDDS</sequence>
<keyword evidence="1" id="KW-1133">Transmembrane helix</keyword>
<accession>A0AAV5V202</accession>
<dbReference type="Proteomes" id="UP001432322">
    <property type="component" value="Unassembled WGS sequence"/>
</dbReference>
<keyword evidence="3" id="KW-1185">Reference proteome</keyword>
<feature type="non-terminal residue" evidence="2">
    <location>
        <position position="86"/>
    </location>
</feature>
<feature type="transmembrane region" description="Helical" evidence="1">
    <location>
        <begin position="22"/>
        <end position="43"/>
    </location>
</feature>